<dbReference type="InterPro" id="IPR051159">
    <property type="entry name" value="Hexapeptide_acetyltransf"/>
</dbReference>
<keyword evidence="3" id="KW-0012">Acyltransferase</keyword>
<dbReference type="EMBL" id="VSSQ01014673">
    <property type="protein sequence ID" value="MPM54153.1"/>
    <property type="molecule type" value="Genomic_DNA"/>
</dbReference>
<dbReference type="CDD" id="cd04647">
    <property type="entry name" value="LbH_MAT_like"/>
    <property type="match status" value="1"/>
</dbReference>
<protein>
    <submittedName>
        <fullName evidence="3">2,3,4,5-tetrahydropyridine-2,6-dicarboxylate N-acetyltransferase</fullName>
        <ecNumber evidence="3">2.3.1.89</ecNumber>
    </submittedName>
</protein>
<dbReference type="PANTHER" id="PTHR23416">
    <property type="entry name" value="SIALIC ACID SYNTHASE-RELATED"/>
    <property type="match status" value="1"/>
</dbReference>
<dbReference type="EC" id="2.3.1.89" evidence="3"/>
<dbReference type="Pfam" id="PF14602">
    <property type="entry name" value="Hexapep_2"/>
    <property type="match status" value="1"/>
</dbReference>
<proteinExistence type="inferred from homology"/>
<comment type="caution">
    <text evidence="3">The sequence shown here is derived from an EMBL/GenBank/DDBJ whole genome shotgun (WGS) entry which is preliminary data.</text>
</comment>
<dbReference type="Gene3D" id="2.160.10.10">
    <property type="entry name" value="Hexapeptide repeat proteins"/>
    <property type="match status" value="1"/>
</dbReference>
<dbReference type="GO" id="GO:0005829">
    <property type="term" value="C:cytosol"/>
    <property type="evidence" value="ECO:0007669"/>
    <property type="project" value="TreeGrafter"/>
</dbReference>
<dbReference type="Pfam" id="PF00132">
    <property type="entry name" value="Hexapep"/>
    <property type="match status" value="1"/>
</dbReference>
<gene>
    <name evidence="3" type="primary">dapH_31</name>
    <name evidence="3" type="ORF">SDC9_100926</name>
</gene>
<name>A0A645ATE9_9ZZZZ</name>
<dbReference type="SUPFAM" id="SSF51161">
    <property type="entry name" value="Trimeric LpxA-like enzymes"/>
    <property type="match status" value="1"/>
</dbReference>
<evidence type="ECO:0000256" key="1">
    <source>
        <dbReference type="ARBA" id="ARBA00007274"/>
    </source>
</evidence>
<dbReference type="InterPro" id="IPR011004">
    <property type="entry name" value="Trimer_LpxA-like_sf"/>
</dbReference>
<organism evidence="3">
    <name type="scientific">bioreactor metagenome</name>
    <dbReference type="NCBI Taxonomy" id="1076179"/>
    <lineage>
        <taxon>unclassified sequences</taxon>
        <taxon>metagenomes</taxon>
        <taxon>ecological metagenomes</taxon>
    </lineage>
</organism>
<evidence type="ECO:0000313" key="3">
    <source>
        <dbReference type="EMBL" id="MPM54153.1"/>
    </source>
</evidence>
<dbReference type="GO" id="GO:0047200">
    <property type="term" value="F:tetrahydrodipicolinate N-acetyltransferase activity"/>
    <property type="evidence" value="ECO:0007669"/>
    <property type="project" value="UniProtKB-EC"/>
</dbReference>
<reference evidence="3" key="1">
    <citation type="submission" date="2019-08" db="EMBL/GenBank/DDBJ databases">
        <authorList>
            <person name="Kucharzyk K."/>
            <person name="Murdoch R.W."/>
            <person name="Higgins S."/>
            <person name="Loffler F."/>
        </authorList>
    </citation>
    <scope>NUCLEOTIDE SEQUENCE</scope>
</reference>
<evidence type="ECO:0000256" key="2">
    <source>
        <dbReference type="ARBA" id="ARBA00022679"/>
    </source>
</evidence>
<dbReference type="AlphaFoldDB" id="A0A645ATE9"/>
<accession>A0A645ATE9</accession>
<keyword evidence="2 3" id="KW-0808">Transferase</keyword>
<dbReference type="PANTHER" id="PTHR23416:SF23">
    <property type="entry name" value="ACETYLTRANSFERASE C18B11.09C-RELATED"/>
    <property type="match status" value="1"/>
</dbReference>
<comment type="similarity">
    <text evidence="1">Belongs to the transferase hexapeptide repeat family.</text>
</comment>
<dbReference type="GO" id="GO:0008374">
    <property type="term" value="F:O-acyltransferase activity"/>
    <property type="evidence" value="ECO:0007669"/>
    <property type="project" value="TreeGrafter"/>
</dbReference>
<sequence length="211" mass="23212">MNAMESFGFISEKLKKNEKLKLFVLNLLVNPIRTRPRLWLRLLRPLYIKKGHRSVLCSSVRKDIVPFNKFIIGRNSVVEDYATVNNMVGDIEIGDNTRIGIGNVIIGPVSIGNNVNLAQNVTVSGLDHNYEDVNSSIASQGVSTAQIVIEEDVWVGANSVITKGIRISSHSVVAACSLVNKDVPPFSIVGGNPAKLLKQYSKESGKWERVL</sequence>
<dbReference type="InterPro" id="IPR001451">
    <property type="entry name" value="Hexapep"/>
</dbReference>